<dbReference type="EMBL" id="JASSOM010000054">
    <property type="protein sequence ID" value="MDK9363914.1"/>
    <property type="molecule type" value="Genomic_DNA"/>
</dbReference>
<proteinExistence type="predicted"/>
<protein>
    <recommendedName>
        <fullName evidence="4">ImpA domain-containing protein</fullName>
    </recommendedName>
</protein>
<evidence type="ECO:0000313" key="3">
    <source>
        <dbReference type="Proteomes" id="UP001223214"/>
    </source>
</evidence>
<dbReference type="RefSeq" id="WP_285149289.1">
    <property type="nucleotide sequence ID" value="NZ_JASSOM010000054.1"/>
</dbReference>
<reference evidence="2 3" key="1">
    <citation type="submission" date="2023-06" db="EMBL/GenBank/DDBJ databases">
        <title>Identification and characterization of antibiotic-resistant Gram-negative bacteria.</title>
        <authorList>
            <person name="Cho G.-S."/>
            <person name="Lee J."/>
            <person name="Tai E."/>
            <person name="Jeong S."/>
            <person name="Kim I."/>
            <person name="Kim B.-E."/>
            <person name="Jeong M.-I."/>
            <person name="Oh K.-K."/>
            <person name="Franz C.M.A.P."/>
        </authorList>
    </citation>
    <scope>NUCLEOTIDE SEQUENCE [LARGE SCALE GENOMIC DNA]</scope>
    <source>
        <strain evidence="2 3">V106_12</strain>
    </source>
</reference>
<evidence type="ECO:0000313" key="2">
    <source>
        <dbReference type="EMBL" id="MDK9363914.1"/>
    </source>
</evidence>
<keyword evidence="1" id="KW-1133">Transmembrane helix</keyword>
<sequence>MDRFTSQPPTWENYMGDVLRGNVPPNQLIPQHPYLLDTLKLEDILHKNTEHIMLLTVDEAYAAFNEIYDKGTTYAGNIKDATAGAKNIFKLASYRDAGKLIFRFKGLGIKAQSYLHKGVTYIKITGYPSVRQILNATRYTASNPKILEVGIGKAGINAGILSGARFCIYFAAAQRVVEYIFSSQHDVATFIGNITMDVAKVIVTIFITRILFSLGSGLAVLGSSVIPISVGIVIIVFIGIAITTGLMLLDKKYKLSDRLIQHIRDGMVEQQKIMHWNMLNTNSHIPLLINGIY</sequence>
<keyword evidence="1" id="KW-0472">Membrane</keyword>
<feature type="transmembrane region" description="Helical" evidence="1">
    <location>
        <begin position="201"/>
        <end position="222"/>
    </location>
</feature>
<dbReference type="AlphaFoldDB" id="A0AAP4D3W2"/>
<dbReference type="Proteomes" id="UP001223214">
    <property type="component" value="Unassembled WGS sequence"/>
</dbReference>
<evidence type="ECO:0008006" key="4">
    <source>
        <dbReference type="Google" id="ProtNLM"/>
    </source>
</evidence>
<keyword evidence="3" id="KW-1185">Reference proteome</keyword>
<keyword evidence="1" id="KW-0812">Transmembrane</keyword>
<organism evidence="2 3">
    <name type="scientific">Lelliottia wanjuensis</name>
    <dbReference type="NCBI Taxonomy" id="3050585"/>
    <lineage>
        <taxon>Bacteria</taxon>
        <taxon>Pseudomonadati</taxon>
        <taxon>Pseudomonadota</taxon>
        <taxon>Gammaproteobacteria</taxon>
        <taxon>Enterobacterales</taxon>
        <taxon>Enterobacteriaceae</taxon>
        <taxon>Lelliottia</taxon>
    </lineage>
</organism>
<feature type="transmembrane region" description="Helical" evidence="1">
    <location>
        <begin position="228"/>
        <end position="249"/>
    </location>
</feature>
<accession>A0AAP4D3W2</accession>
<gene>
    <name evidence="2" type="ORF">QQF32_11960</name>
</gene>
<comment type="caution">
    <text evidence="2">The sequence shown here is derived from an EMBL/GenBank/DDBJ whole genome shotgun (WGS) entry which is preliminary data.</text>
</comment>
<evidence type="ECO:0000256" key="1">
    <source>
        <dbReference type="SAM" id="Phobius"/>
    </source>
</evidence>
<name>A0AAP4D3W2_9ENTR</name>